<keyword evidence="2" id="KW-1185">Reference proteome</keyword>
<dbReference type="InterPro" id="IPR011042">
    <property type="entry name" value="6-blade_b-propeller_TolB-like"/>
</dbReference>
<dbReference type="SUPFAM" id="SSF82171">
    <property type="entry name" value="DPP6 N-terminal domain-like"/>
    <property type="match status" value="1"/>
</dbReference>
<organism evidence="1 2">
    <name type="scientific">Mesorhizobium neociceri</name>
    <dbReference type="NCBI Taxonomy" id="1307853"/>
    <lineage>
        <taxon>Bacteria</taxon>
        <taxon>Pseudomonadati</taxon>
        <taxon>Pseudomonadota</taxon>
        <taxon>Alphaproteobacteria</taxon>
        <taxon>Hyphomicrobiales</taxon>
        <taxon>Phyllobacteriaceae</taxon>
        <taxon>Mesorhizobium</taxon>
    </lineage>
</organism>
<name>A0A838B1N7_9HYPH</name>
<dbReference type="Proteomes" id="UP000558284">
    <property type="component" value="Unassembled WGS sequence"/>
</dbReference>
<reference evidence="1 2" key="1">
    <citation type="submission" date="2020-07" db="EMBL/GenBank/DDBJ databases">
        <title>Definition of the novel symbiovar canariense within Mesorhizobium novociceri, a new species of genus Mesorhizobium nodulating Cicer canariense in the Caldera de Taburiente National Park (La Palma, Canary Islands).</title>
        <authorList>
            <person name="Leon-Barrios M."/>
            <person name="Perez-Yepez J."/>
            <person name="Flores-Felix J.D."/>
            <person name="Ramirez-Baena M.H."/>
            <person name="Pulido-Suarez L."/>
            <person name="Igual J.M."/>
            <person name="Velazquez E."/>
            <person name="Peix A."/>
        </authorList>
    </citation>
    <scope>NUCLEOTIDE SEQUENCE [LARGE SCALE GENOMIC DNA]</scope>
    <source>
        <strain evidence="1 2">CCANP35</strain>
    </source>
</reference>
<dbReference type="Gene3D" id="2.120.10.30">
    <property type="entry name" value="TolB, C-terminal domain"/>
    <property type="match status" value="1"/>
</dbReference>
<comment type="caution">
    <text evidence="1">The sequence shown here is derived from an EMBL/GenBank/DDBJ whole genome shotgun (WGS) entry which is preliminary data.</text>
</comment>
<evidence type="ECO:0000313" key="2">
    <source>
        <dbReference type="Proteomes" id="UP000558284"/>
    </source>
</evidence>
<sequence length="380" mass="39928">MLAAGIVAALCSPAAAQDYAGYRVLDTKVIEDMWTSAGQKAALLSPDGSRVLHLNGREFCLLAPAQIGPWAKIACAPSTSDNRTGEAADMFWSPSGSQLLMPTYADALQAFRDTDIRLFDPVTFSVRNLTDDGFDDSLRDGKGPANLDLLAHWIDSDTIVFIRYAIPKGGIEQGAATSLMTIKADGGDPHLAFEIAAKGNFQVWAMTVSADGKQVAYSVADDKDDAGKAGTYLLTLGEATPKRIAAMSDVGNPAGLAFSADGKFLLLLGRSASGVDAKTIDLASGEIVPVDRVQNVVGVAWSPSGSALAYITYDRTNADMPGGLFLAEAPGKPARLLVGGGFFPTVCCGQQPFIWASNDTMVIAQLGDKLGTVLFVRLGQ</sequence>
<protein>
    <recommendedName>
        <fullName evidence="3">WD40 repeat domain-containing protein</fullName>
    </recommendedName>
</protein>
<evidence type="ECO:0000313" key="1">
    <source>
        <dbReference type="EMBL" id="MBA1140295.1"/>
    </source>
</evidence>
<gene>
    <name evidence="1" type="ORF">H0241_08495</name>
</gene>
<evidence type="ECO:0008006" key="3">
    <source>
        <dbReference type="Google" id="ProtNLM"/>
    </source>
</evidence>
<dbReference type="AlphaFoldDB" id="A0A838B1N7"/>
<dbReference type="RefSeq" id="WP_181056990.1">
    <property type="nucleotide sequence ID" value="NZ_JACDTY010000003.1"/>
</dbReference>
<dbReference type="EMBL" id="JACDTY010000003">
    <property type="protein sequence ID" value="MBA1140295.1"/>
    <property type="molecule type" value="Genomic_DNA"/>
</dbReference>
<proteinExistence type="predicted"/>
<accession>A0A838B1N7</accession>